<evidence type="ECO:0000313" key="2">
    <source>
        <dbReference type="EMBL" id="KAF9541887.1"/>
    </source>
</evidence>
<dbReference type="EMBL" id="JAAAXW010000153">
    <property type="protein sequence ID" value="KAF9541887.1"/>
    <property type="molecule type" value="Genomic_DNA"/>
</dbReference>
<dbReference type="AlphaFoldDB" id="A0A9P6F513"/>
<sequence>MKISFAIAAILRALLAAIPTVTAFPAARASMRAPEQPIHRDVGSGMNQGFPEGLERIARISLLQVHQVPNANDPATAAEPLVLNPSGALLEAIRIFAAAYEELAKEARSRETSSEEAMVESFETAQALANGLKRLDRGLHKSKDVVAK</sequence>
<feature type="signal peptide" evidence="1">
    <location>
        <begin position="1"/>
        <end position="23"/>
    </location>
</feature>
<dbReference type="Proteomes" id="UP000723463">
    <property type="component" value="Unassembled WGS sequence"/>
</dbReference>
<organism evidence="2 3">
    <name type="scientific">Mortierella hygrophila</name>
    <dbReference type="NCBI Taxonomy" id="979708"/>
    <lineage>
        <taxon>Eukaryota</taxon>
        <taxon>Fungi</taxon>
        <taxon>Fungi incertae sedis</taxon>
        <taxon>Mucoromycota</taxon>
        <taxon>Mortierellomycotina</taxon>
        <taxon>Mortierellomycetes</taxon>
        <taxon>Mortierellales</taxon>
        <taxon>Mortierellaceae</taxon>
        <taxon>Mortierella</taxon>
    </lineage>
</organism>
<keyword evidence="3" id="KW-1185">Reference proteome</keyword>
<proteinExistence type="predicted"/>
<reference evidence="2" key="1">
    <citation type="journal article" date="2020" name="Fungal Divers.">
        <title>Resolving the Mortierellaceae phylogeny through synthesis of multi-gene phylogenetics and phylogenomics.</title>
        <authorList>
            <person name="Vandepol N."/>
            <person name="Liber J."/>
            <person name="Desiro A."/>
            <person name="Na H."/>
            <person name="Kennedy M."/>
            <person name="Barry K."/>
            <person name="Grigoriev I.V."/>
            <person name="Miller A.N."/>
            <person name="O'Donnell K."/>
            <person name="Stajich J.E."/>
            <person name="Bonito G."/>
        </authorList>
    </citation>
    <scope>NUCLEOTIDE SEQUENCE</scope>
    <source>
        <strain evidence="2">NRRL 2591</strain>
    </source>
</reference>
<evidence type="ECO:0000313" key="3">
    <source>
        <dbReference type="Proteomes" id="UP000723463"/>
    </source>
</evidence>
<accession>A0A9P6F513</accession>
<protein>
    <submittedName>
        <fullName evidence="2">Uncharacterized protein</fullName>
    </submittedName>
</protein>
<feature type="chain" id="PRO_5040231456" evidence="1">
    <location>
        <begin position="24"/>
        <end position="148"/>
    </location>
</feature>
<gene>
    <name evidence="2" type="ORF">EC957_002592</name>
</gene>
<keyword evidence="1" id="KW-0732">Signal</keyword>
<name>A0A9P6F513_9FUNG</name>
<evidence type="ECO:0000256" key="1">
    <source>
        <dbReference type="SAM" id="SignalP"/>
    </source>
</evidence>
<comment type="caution">
    <text evidence="2">The sequence shown here is derived from an EMBL/GenBank/DDBJ whole genome shotgun (WGS) entry which is preliminary data.</text>
</comment>